<dbReference type="PANTHER" id="PTHR45024:SF2">
    <property type="entry name" value="SCP2 DOMAIN-CONTAINING PROTEIN"/>
    <property type="match status" value="1"/>
</dbReference>
<proteinExistence type="inferred from homology"/>
<sequence length="242" mass="26305">ESVSTPQGAKSLVESAIDSFGQIDIIINNAAILRDSFIFKGVPSDWDRVVATNLSGPYYLLAAATPFLREQSKAKVNYASGRIVNITSTAGFYGNYGQTAYASAKAGLFGLTRAVALDMARSRITCNAVAPFASTRVTKTIQPMNELQSEYKERALRLSTSHVATLVTYLCGEKAQGVSGQLFAVRGREVFIFNQPRPKAKVVNIQKDWTADALALAVDEKLKPDFTPLETDLEAFNTEPVI</sequence>
<dbReference type="PRINTS" id="PR00080">
    <property type="entry name" value="SDRFAMILY"/>
</dbReference>
<comment type="similarity">
    <text evidence="1">Belongs to the short-chain dehydrogenases/reductases (SDR) family.</text>
</comment>
<reference evidence="3" key="1">
    <citation type="submission" date="2018-05" db="EMBL/GenBank/DDBJ databases">
        <authorList>
            <person name="Lanie J.A."/>
            <person name="Ng W.-L."/>
            <person name="Kazmierczak K.M."/>
            <person name="Andrzejewski T.M."/>
            <person name="Davidsen T.M."/>
            <person name="Wayne K.J."/>
            <person name="Tettelin H."/>
            <person name="Glass J.I."/>
            <person name="Rusch D."/>
            <person name="Podicherti R."/>
            <person name="Tsui H.-C.T."/>
            <person name="Winkler M.E."/>
        </authorList>
    </citation>
    <scope>NUCLEOTIDE SEQUENCE</scope>
</reference>
<gene>
    <name evidence="3" type="ORF">METZ01_LOCUS359411</name>
</gene>
<dbReference type="GO" id="GO:0016491">
    <property type="term" value="F:oxidoreductase activity"/>
    <property type="evidence" value="ECO:0007669"/>
    <property type="project" value="UniProtKB-KW"/>
</dbReference>
<accession>A0A382SBF8</accession>
<dbReference type="AlphaFoldDB" id="A0A382SBF8"/>
<dbReference type="Pfam" id="PF13561">
    <property type="entry name" value="adh_short_C2"/>
    <property type="match status" value="1"/>
</dbReference>
<dbReference type="InterPro" id="IPR036291">
    <property type="entry name" value="NAD(P)-bd_dom_sf"/>
</dbReference>
<dbReference type="PROSITE" id="PS00061">
    <property type="entry name" value="ADH_SHORT"/>
    <property type="match status" value="1"/>
</dbReference>
<dbReference type="PRINTS" id="PR00081">
    <property type="entry name" value="GDHRDH"/>
</dbReference>
<dbReference type="SUPFAM" id="SSF51735">
    <property type="entry name" value="NAD(P)-binding Rossmann-fold domains"/>
    <property type="match status" value="1"/>
</dbReference>
<dbReference type="PANTHER" id="PTHR45024">
    <property type="entry name" value="DEHYDROGENASES, SHORT CHAIN"/>
    <property type="match status" value="1"/>
</dbReference>
<evidence type="ECO:0000256" key="1">
    <source>
        <dbReference type="ARBA" id="ARBA00006484"/>
    </source>
</evidence>
<dbReference type="EMBL" id="UINC01127437">
    <property type="protein sequence ID" value="SVD06557.1"/>
    <property type="molecule type" value="Genomic_DNA"/>
</dbReference>
<keyword evidence="2" id="KW-0560">Oxidoreductase</keyword>
<protein>
    <submittedName>
        <fullName evidence="3">Uncharacterized protein</fullName>
    </submittedName>
</protein>
<dbReference type="InterPro" id="IPR020904">
    <property type="entry name" value="Sc_DH/Rdtase_CS"/>
</dbReference>
<evidence type="ECO:0000313" key="3">
    <source>
        <dbReference type="EMBL" id="SVD06557.1"/>
    </source>
</evidence>
<dbReference type="InterPro" id="IPR002347">
    <property type="entry name" value="SDR_fam"/>
</dbReference>
<dbReference type="InterPro" id="IPR051687">
    <property type="entry name" value="Peroxisomal_Beta-Oxidation"/>
</dbReference>
<organism evidence="3">
    <name type="scientific">marine metagenome</name>
    <dbReference type="NCBI Taxonomy" id="408172"/>
    <lineage>
        <taxon>unclassified sequences</taxon>
        <taxon>metagenomes</taxon>
        <taxon>ecological metagenomes</taxon>
    </lineage>
</organism>
<name>A0A382SBF8_9ZZZZ</name>
<dbReference type="Gene3D" id="3.40.50.720">
    <property type="entry name" value="NAD(P)-binding Rossmann-like Domain"/>
    <property type="match status" value="1"/>
</dbReference>
<feature type="non-terminal residue" evidence="3">
    <location>
        <position position="1"/>
    </location>
</feature>
<evidence type="ECO:0000256" key="2">
    <source>
        <dbReference type="ARBA" id="ARBA00023002"/>
    </source>
</evidence>